<dbReference type="EMBL" id="KQ996452">
    <property type="protein sequence ID" value="KZV44987.1"/>
    <property type="molecule type" value="Genomic_DNA"/>
</dbReference>
<evidence type="ECO:0000259" key="6">
    <source>
        <dbReference type="Pfam" id="PF00150"/>
    </source>
</evidence>
<feature type="chain" id="PRO_5016340291" description="Glycoside hydrolase family 5 domain-containing protein" evidence="5">
    <location>
        <begin position="23"/>
        <end position="544"/>
    </location>
</feature>
<dbReference type="Proteomes" id="UP000250235">
    <property type="component" value="Unassembled WGS sequence"/>
</dbReference>
<keyword evidence="3 4" id="KW-0326">Glycosidase</keyword>
<evidence type="ECO:0000256" key="4">
    <source>
        <dbReference type="RuleBase" id="RU361153"/>
    </source>
</evidence>
<dbReference type="InterPro" id="IPR001547">
    <property type="entry name" value="Glyco_hydro_5"/>
</dbReference>
<evidence type="ECO:0000256" key="3">
    <source>
        <dbReference type="ARBA" id="ARBA00023295"/>
    </source>
</evidence>
<dbReference type="OrthoDB" id="442731at2759"/>
<dbReference type="Pfam" id="PF00150">
    <property type="entry name" value="Cellulase"/>
    <property type="match status" value="1"/>
</dbReference>
<evidence type="ECO:0000313" key="8">
    <source>
        <dbReference type="Proteomes" id="UP000250235"/>
    </source>
</evidence>
<dbReference type="AlphaFoldDB" id="A0A2Z7CGJ0"/>
<evidence type="ECO:0000256" key="1">
    <source>
        <dbReference type="ARBA" id="ARBA00005641"/>
    </source>
</evidence>
<feature type="signal peptide" evidence="5">
    <location>
        <begin position="1"/>
        <end position="22"/>
    </location>
</feature>
<name>A0A2Z7CGJ0_9LAMI</name>
<dbReference type="GO" id="GO:0000272">
    <property type="term" value="P:polysaccharide catabolic process"/>
    <property type="evidence" value="ECO:0007669"/>
    <property type="project" value="InterPro"/>
</dbReference>
<dbReference type="InterPro" id="IPR017853">
    <property type="entry name" value="GH"/>
</dbReference>
<reference evidence="7 8" key="1">
    <citation type="journal article" date="2015" name="Proc. Natl. Acad. Sci. U.S.A.">
        <title>The resurrection genome of Boea hygrometrica: A blueprint for survival of dehydration.</title>
        <authorList>
            <person name="Xiao L."/>
            <person name="Yang G."/>
            <person name="Zhang L."/>
            <person name="Yang X."/>
            <person name="Zhao S."/>
            <person name="Ji Z."/>
            <person name="Zhou Q."/>
            <person name="Hu M."/>
            <person name="Wang Y."/>
            <person name="Chen M."/>
            <person name="Xu Y."/>
            <person name="Jin H."/>
            <person name="Xiao X."/>
            <person name="Hu G."/>
            <person name="Bao F."/>
            <person name="Hu Y."/>
            <person name="Wan P."/>
            <person name="Li L."/>
            <person name="Deng X."/>
            <person name="Kuang T."/>
            <person name="Xiang C."/>
            <person name="Zhu J.K."/>
            <person name="Oliver M.J."/>
            <person name="He Y."/>
        </authorList>
    </citation>
    <scope>NUCLEOTIDE SEQUENCE [LARGE SCALE GENOMIC DNA]</scope>
    <source>
        <strain evidence="8">cv. XS01</strain>
    </source>
</reference>
<dbReference type="SUPFAM" id="SSF51445">
    <property type="entry name" value="(Trans)glycosidases"/>
    <property type="match status" value="1"/>
</dbReference>
<sequence length="544" mass="60730">MRFIEAIIFVFLLLQTAALCNSFPLSTKARWIVDDATGKRVKLACVNWASHLKPMFAEGLEKQPLSYIISQITATKFNCVRFTWPTFMITRAEYGNLTVSQSLDKLGLKDAKAGVAKNNPQLLDMNVVEVHKTVVNELGKNKLMVVVDNHISEPNWCCNGGDGNGFFGDENFSPDEWLKGLVAVATMYKGNPAVVAMSIRNELRGDRQNEPDWYKYMQEGATTINKINPDLLVVISGLNYDTTLGFLKSKPFATTIANKVLFEAHWYTVGTSDEQWEAQTNLVCANMLQGAEDSYMFLIRGNNSFPLFLSEWGIDETGAREADNRYMSCFLAAIVDNDIEWALWGIHGSYMLREGTVNMYEPNGILDFDWVRPKNLSFVKRLQLARQVNQDSDPSHPTSHVIFYPQNGQCVQVGETGNIFLSECTSTSSRWEQNEEDGPINLAGSSQCLVVGEDGGAAHVSNDCSSEWKVASRPRLQLAAQNGLGSYLCLEKNAADATIVTKKCLCLGYDLADTPTCDENPQVQWFKLSPVTCKLQWFTTKLLD</sequence>
<comment type="similarity">
    <text evidence="1 4">Belongs to the glycosyl hydrolase 5 (cellulase A) family.</text>
</comment>
<dbReference type="Gene3D" id="3.20.20.80">
    <property type="entry name" value="Glycosidases"/>
    <property type="match status" value="1"/>
</dbReference>
<evidence type="ECO:0000256" key="2">
    <source>
        <dbReference type="ARBA" id="ARBA00022801"/>
    </source>
</evidence>
<feature type="domain" description="Glycoside hydrolase family 5" evidence="6">
    <location>
        <begin position="62"/>
        <end position="346"/>
    </location>
</feature>
<dbReference type="PANTHER" id="PTHR31263">
    <property type="entry name" value="CELLULASE FAMILY PROTEIN (AFU_ORTHOLOGUE AFUA_5G14560)"/>
    <property type="match status" value="1"/>
</dbReference>
<keyword evidence="8" id="KW-1185">Reference proteome</keyword>
<dbReference type="PANTHER" id="PTHR31263:SF68">
    <property type="entry name" value="GLYCOSIDE HYDROLASE FAMILY 5 DOMAIN-CONTAINING PROTEIN"/>
    <property type="match status" value="1"/>
</dbReference>
<keyword evidence="5" id="KW-0732">Signal</keyword>
<keyword evidence="2 4" id="KW-0378">Hydrolase</keyword>
<proteinExistence type="inferred from homology"/>
<gene>
    <name evidence="7" type="ORF">F511_32733</name>
</gene>
<dbReference type="GO" id="GO:0004553">
    <property type="term" value="F:hydrolase activity, hydrolyzing O-glycosyl compounds"/>
    <property type="evidence" value="ECO:0007669"/>
    <property type="project" value="InterPro"/>
</dbReference>
<evidence type="ECO:0000256" key="5">
    <source>
        <dbReference type="SAM" id="SignalP"/>
    </source>
</evidence>
<accession>A0A2Z7CGJ0</accession>
<evidence type="ECO:0000313" key="7">
    <source>
        <dbReference type="EMBL" id="KZV44987.1"/>
    </source>
</evidence>
<organism evidence="7 8">
    <name type="scientific">Dorcoceras hygrometricum</name>
    <dbReference type="NCBI Taxonomy" id="472368"/>
    <lineage>
        <taxon>Eukaryota</taxon>
        <taxon>Viridiplantae</taxon>
        <taxon>Streptophyta</taxon>
        <taxon>Embryophyta</taxon>
        <taxon>Tracheophyta</taxon>
        <taxon>Spermatophyta</taxon>
        <taxon>Magnoliopsida</taxon>
        <taxon>eudicotyledons</taxon>
        <taxon>Gunneridae</taxon>
        <taxon>Pentapetalae</taxon>
        <taxon>asterids</taxon>
        <taxon>lamiids</taxon>
        <taxon>Lamiales</taxon>
        <taxon>Gesneriaceae</taxon>
        <taxon>Didymocarpoideae</taxon>
        <taxon>Trichosporeae</taxon>
        <taxon>Loxocarpinae</taxon>
        <taxon>Dorcoceras</taxon>
    </lineage>
</organism>
<protein>
    <recommendedName>
        <fullName evidence="6">Glycoside hydrolase family 5 domain-containing protein</fullName>
    </recommendedName>
</protein>